<dbReference type="AlphaFoldDB" id="G3A4D6"/>
<sequence>MSVKGCQVLVFPHIARMQQVKFTTFAYTYVLVKAEAHPCMKHLRAPTRSPAAGGKH</sequence>
<evidence type="ECO:0000313" key="1">
    <source>
        <dbReference type="EMBL" id="CCA88771.1"/>
    </source>
</evidence>
<reference evidence="1" key="2">
    <citation type="submission" date="2011-04" db="EMBL/GenBank/DDBJ databases">
        <authorList>
            <person name="Genoscope - CEA"/>
        </authorList>
    </citation>
    <scope>NUCLEOTIDE SEQUENCE</scope>
    <source>
        <strain evidence="1">R24</strain>
    </source>
</reference>
<name>G3A4D6_9RALS</name>
<accession>G3A4D6</accession>
<organism evidence="1">
    <name type="scientific">Ralstonia syzygii R24</name>
    <dbReference type="NCBI Taxonomy" id="907261"/>
    <lineage>
        <taxon>Bacteria</taxon>
        <taxon>Pseudomonadati</taxon>
        <taxon>Pseudomonadota</taxon>
        <taxon>Betaproteobacteria</taxon>
        <taxon>Burkholderiales</taxon>
        <taxon>Burkholderiaceae</taxon>
        <taxon>Ralstonia</taxon>
        <taxon>Ralstonia solanacearum species complex</taxon>
    </lineage>
</organism>
<proteinExistence type="predicted"/>
<reference evidence="1" key="1">
    <citation type="journal article" date="2011" name="PLoS ONE">
        <title>Ralstonia syzygii, the Blood Disease Bacterium and some Asian R. solanacearum strains form a single genomic species despite divergent lifestyles.</title>
        <authorList>
            <person name="Remenant B."/>
            <person name="de Cambiaire J.C."/>
            <person name="Cellier G."/>
            <person name="Jacobs J.M."/>
            <person name="Mangenot S."/>
            <person name="Barbe V."/>
            <person name="Lajus A."/>
            <person name="Vallenet D."/>
            <person name="Medigue C."/>
            <person name="Fegan M."/>
            <person name="Allen C."/>
            <person name="Prior P."/>
        </authorList>
    </citation>
    <scope>NUCLEOTIDE SEQUENCE</scope>
    <source>
        <strain evidence="1">R24</strain>
    </source>
</reference>
<protein>
    <submittedName>
        <fullName evidence="1">Uncharacterized protein</fullName>
    </submittedName>
</protein>
<gene>
    <name evidence="1" type="ORF">RALSY_30525</name>
</gene>
<dbReference type="EMBL" id="FR854088">
    <property type="protein sequence ID" value="CCA88771.1"/>
    <property type="molecule type" value="Genomic_DNA"/>
</dbReference>